<sequence>MPDPHASRTSPVTPTARTAPTTRTAPVARARGQLQAVLLDRDGVLNVNRPDHVTRAEQWRWLPGAIDACALFTGLGLRLAVVTNQGAVGQGLLTGHELDRIHDRMAADLAAVGVPRPVILHCPHLPESRCPCRKPRPGLITRAIDRIGVNPGQALLVGDHDTDLMAAAAAGCWSLHVRSGRGGPPAGYPGCLGSVPTLREAAELVMALTKAEWRRPPLRRPEDPHTRAARPAEKEGARP</sequence>
<keyword evidence="10" id="KW-1185">Reference proteome</keyword>
<dbReference type="Gene3D" id="3.40.50.1000">
    <property type="entry name" value="HAD superfamily/HAD-like"/>
    <property type="match status" value="1"/>
</dbReference>
<evidence type="ECO:0000256" key="1">
    <source>
        <dbReference type="ARBA" id="ARBA00004496"/>
    </source>
</evidence>
<evidence type="ECO:0000256" key="5">
    <source>
        <dbReference type="ARBA" id="ARBA00022801"/>
    </source>
</evidence>
<dbReference type="GO" id="GO:0005975">
    <property type="term" value="P:carbohydrate metabolic process"/>
    <property type="evidence" value="ECO:0007669"/>
    <property type="project" value="InterPro"/>
</dbReference>
<dbReference type="InterPro" id="IPR006543">
    <property type="entry name" value="Histidinol-phos"/>
</dbReference>
<dbReference type="NCBIfam" id="TIGR01662">
    <property type="entry name" value="HAD-SF-IIIA"/>
    <property type="match status" value="1"/>
</dbReference>
<dbReference type="PANTHER" id="PTHR42891">
    <property type="entry name" value="D-GLYCERO-BETA-D-MANNO-HEPTOSE-1,7-BISPHOSPHATE 7-PHOSPHATASE"/>
    <property type="match status" value="1"/>
</dbReference>
<dbReference type="PANTHER" id="PTHR42891:SF1">
    <property type="entry name" value="D-GLYCERO-BETA-D-MANNO-HEPTOSE-1,7-BISPHOSPHATE 7-PHOSPHATASE"/>
    <property type="match status" value="1"/>
</dbReference>
<organism evidence="9 10">
    <name type="scientific">Streptomyces spongiae</name>
    <dbReference type="NCBI Taxonomy" id="565072"/>
    <lineage>
        <taxon>Bacteria</taxon>
        <taxon>Bacillati</taxon>
        <taxon>Actinomycetota</taxon>
        <taxon>Actinomycetes</taxon>
        <taxon>Kitasatosporales</taxon>
        <taxon>Streptomycetaceae</taxon>
        <taxon>Streptomyces</taxon>
    </lineage>
</organism>
<dbReference type="SUPFAM" id="SSF56784">
    <property type="entry name" value="HAD-like"/>
    <property type="match status" value="1"/>
</dbReference>
<dbReference type="GO" id="GO:0005737">
    <property type="term" value="C:cytoplasm"/>
    <property type="evidence" value="ECO:0007669"/>
    <property type="project" value="UniProtKB-SubCell"/>
</dbReference>
<dbReference type="InterPro" id="IPR036412">
    <property type="entry name" value="HAD-like_sf"/>
</dbReference>
<name>A0A5N8XHJ3_9ACTN</name>
<comment type="caution">
    <text evidence="9">The sequence shown here is derived from an EMBL/GenBank/DDBJ whole genome shotgun (WGS) entry which is preliminary data.</text>
</comment>
<dbReference type="Pfam" id="PF13242">
    <property type="entry name" value="Hydrolase_like"/>
    <property type="match status" value="1"/>
</dbReference>
<reference evidence="9 10" key="1">
    <citation type="submission" date="2019-07" db="EMBL/GenBank/DDBJ databases">
        <title>New species of Amycolatopsis and Streptomyces.</title>
        <authorList>
            <person name="Duangmal K."/>
            <person name="Teo W.F.A."/>
            <person name="Lipun K."/>
        </authorList>
    </citation>
    <scope>NUCLEOTIDE SEQUENCE [LARGE SCALE GENOMIC DNA]</scope>
    <source>
        <strain evidence="9 10">NBRC 106415</strain>
    </source>
</reference>
<dbReference type="InterPro" id="IPR023214">
    <property type="entry name" value="HAD_sf"/>
</dbReference>
<feature type="compositionally biased region" description="Low complexity" evidence="8">
    <location>
        <begin position="7"/>
        <end position="28"/>
    </location>
</feature>
<feature type="region of interest" description="Disordered" evidence="8">
    <location>
        <begin position="213"/>
        <end position="239"/>
    </location>
</feature>
<feature type="region of interest" description="Disordered" evidence="8">
    <location>
        <begin position="1"/>
        <end position="28"/>
    </location>
</feature>
<comment type="subcellular location">
    <subcellularLocation>
        <location evidence="1">Cytoplasm</location>
    </subcellularLocation>
</comment>
<evidence type="ECO:0000256" key="7">
    <source>
        <dbReference type="ARBA" id="ARBA00031828"/>
    </source>
</evidence>
<dbReference type="GO" id="GO:0046872">
    <property type="term" value="F:metal ion binding"/>
    <property type="evidence" value="ECO:0007669"/>
    <property type="project" value="UniProtKB-KW"/>
</dbReference>
<evidence type="ECO:0000256" key="2">
    <source>
        <dbReference type="ARBA" id="ARBA00005628"/>
    </source>
</evidence>
<keyword evidence="5 9" id="KW-0378">Hydrolase</keyword>
<gene>
    <name evidence="9" type="ORF">FNH08_17690</name>
</gene>
<evidence type="ECO:0000256" key="4">
    <source>
        <dbReference type="ARBA" id="ARBA00022723"/>
    </source>
</evidence>
<dbReference type="EMBL" id="VJZC01000111">
    <property type="protein sequence ID" value="MPY58932.1"/>
    <property type="molecule type" value="Genomic_DNA"/>
</dbReference>
<comment type="similarity">
    <text evidence="2">Belongs to the GmhB family.</text>
</comment>
<dbReference type="OrthoDB" id="9781367at2"/>
<keyword evidence="4" id="KW-0479">Metal-binding</keyword>
<protein>
    <recommendedName>
        <fullName evidence="7">D,D-heptose 1,7-bisphosphate phosphatase</fullName>
    </recommendedName>
</protein>
<dbReference type="GO" id="GO:0016791">
    <property type="term" value="F:phosphatase activity"/>
    <property type="evidence" value="ECO:0007669"/>
    <property type="project" value="InterPro"/>
</dbReference>
<evidence type="ECO:0000313" key="9">
    <source>
        <dbReference type="EMBL" id="MPY58932.1"/>
    </source>
</evidence>
<dbReference type="NCBIfam" id="TIGR01656">
    <property type="entry name" value="Histidinol-ppas"/>
    <property type="match status" value="1"/>
</dbReference>
<evidence type="ECO:0000313" key="10">
    <source>
        <dbReference type="Proteomes" id="UP000400924"/>
    </source>
</evidence>
<keyword evidence="3" id="KW-0963">Cytoplasm</keyword>
<dbReference type="InterPro" id="IPR006549">
    <property type="entry name" value="HAD-SF_hydro_IIIA"/>
</dbReference>
<proteinExistence type="inferred from homology"/>
<evidence type="ECO:0000256" key="6">
    <source>
        <dbReference type="ARBA" id="ARBA00023277"/>
    </source>
</evidence>
<evidence type="ECO:0000256" key="3">
    <source>
        <dbReference type="ARBA" id="ARBA00022490"/>
    </source>
</evidence>
<accession>A0A5N8XHJ3</accession>
<dbReference type="Proteomes" id="UP000400924">
    <property type="component" value="Unassembled WGS sequence"/>
</dbReference>
<keyword evidence="6" id="KW-0119">Carbohydrate metabolism</keyword>
<dbReference type="AlphaFoldDB" id="A0A5N8XHJ3"/>
<dbReference type="InterPro" id="IPR004446">
    <property type="entry name" value="Heptose_bisP_phosphatase"/>
</dbReference>
<evidence type="ECO:0000256" key="8">
    <source>
        <dbReference type="SAM" id="MobiDB-lite"/>
    </source>
</evidence>